<gene>
    <name evidence="2" type="primary">dlc2</name>
    <name evidence="2" type="ORF">T01_8502</name>
</gene>
<dbReference type="InParanoid" id="A0A0V1AXU8"/>
<sequence length="208" mass="23201">MASNEESSSMNWTVTDMTPEMQQSAMQLAKQALKDSTDFNKVAQILKRDFGKKWGSDWQCVVTDQFDWLPSNWKTEKKAFIFFGIAKMAQHVNGGTLARQAPMAEAAVYIRGLVGVGCSAYTYIHTMKSSLPLFVYLLSAERLSSKEALLLFYFFSYSFCNCFAFSLAIFDPAARALIRTSAGRAHLLLSTADARPTAGQGWIFANRP</sequence>
<protein>
    <submittedName>
        <fullName evidence="2">Dynein light chain 1, cytoplasmic</fullName>
    </submittedName>
</protein>
<dbReference type="Gene3D" id="3.30.740.10">
    <property type="entry name" value="Protein Inhibitor Of Neuronal Nitric Oxide Synthase"/>
    <property type="match status" value="1"/>
</dbReference>
<comment type="caution">
    <text evidence="2">The sequence shown here is derived from an EMBL/GenBank/DDBJ whole genome shotgun (WGS) entry which is preliminary data.</text>
</comment>
<evidence type="ECO:0000313" key="3">
    <source>
        <dbReference type="Proteomes" id="UP000054776"/>
    </source>
</evidence>
<evidence type="ECO:0000256" key="1">
    <source>
        <dbReference type="SAM" id="Phobius"/>
    </source>
</evidence>
<dbReference type="GO" id="GO:0007017">
    <property type="term" value="P:microtubule-based process"/>
    <property type="evidence" value="ECO:0007669"/>
    <property type="project" value="InterPro"/>
</dbReference>
<evidence type="ECO:0000313" key="2">
    <source>
        <dbReference type="EMBL" id="KRY29602.1"/>
    </source>
</evidence>
<keyword evidence="3" id="KW-1185">Reference proteome</keyword>
<dbReference type="SMART" id="SM01375">
    <property type="entry name" value="Dynein_light"/>
    <property type="match status" value="1"/>
</dbReference>
<dbReference type="Proteomes" id="UP000054776">
    <property type="component" value="Unassembled WGS sequence"/>
</dbReference>
<proteinExistence type="predicted"/>
<dbReference type="PANTHER" id="PTHR11886">
    <property type="entry name" value="DYNEIN LIGHT CHAIN"/>
    <property type="match status" value="1"/>
</dbReference>
<reference evidence="2 3" key="1">
    <citation type="submission" date="2015-01" db="EMBL/GenBank/DDBJ databases">
        <title>Evolution of Trichinella species and genotypes.</title>
        <authorList>
            <person name="Korhonen P.K."/>
            <person name="Edoardo P."/>
            <person name="Giuseppe L.R."/>
            <person name="Gasser R.B."/>
        </authorList>
    </citation>
    <scope>NUCLEOTIDE SEQUENCE [LARGE SCALE GENOMIC DNA]</scope>
    <source>
        <strain evidence="2">ISS3</strain>
    </source>
</reference>
<feature type="transmembrane region" description="Helical" evidence="1">
    <location>
        <begin position="148"/>
        <end position="170"/>
    </location>
</feature>
<dbReference type="OrthoDB" id="10033309at2759"/>
<dbReference type="SUPFAM" id="SSF54648">
    <property type="entry name" value="DLC"/>
    <property type="match status" value="1"/>
</dbReference>
<dbReference type="InterPro" id="IPR037177">
    <property type="entry name" value="DLC_sf"/>
</dbReference>
<name>A0A0V1AXU8_TRISP</name>
<keyword evidence="1" id="KW-0472">Membrane</keyword>
<keyword evidence="1" id="KW-1133">Transmembrane helix</keyword>
<accession>A0A0V1AXU8</accession>
<dbReference type="Pfam" id="PF01221">
    <property type="entry name" value="Dynein_light"/>
    <property type="match status" value="1"/>
</dbReference>
<dbReference type="EMBL" id="JYDH01000165">
    <property type="protein sequence ID" value="KRY29602.1"/>
    <property type="molecule type" value="Genomic_DNA"/>
</dbReference>
<dbReference type="GO" id="GO:0005868">
    <property type="term" value="C:cytoplasmic dynein complex"/>
    <property type="evidence" value="ECO:0007669"/>
    <property type="project" value="TreeGrafter"/>
</dbReference>
<dbReference type="STRING" id="6334.A0A0V1AXU8"/>
<dbReference type="PANTHER" id="PTHR11886:SF112">
    <property type="entry name" value="DYNEIN LIGHT CHAIN"/>
    <property type="match status" value="1"/>
</dbReference>
<dbReference type="InterPro" id="IPR001372">
    <property type="entry name" value="Dynein_light_chain_typ-1/2"/>
</dbReference>
<dbReference type="GO" id="GO:0045505">
    <property type="term" value="F:dynein intermediate chain binding"/>
    <property type="evidence" value="ECO:0007669"/>
    <property type="project" value="TreeGrafter"/>
</dbReference>
<organism evidence="2 3">
    <name type="scientific">Trichinella spiralis</name>
    <name type="common">Trichina worm</name>
    <dbReference type="NCBI Taxonomy" id="6334"/>
    <lineage>
        <taxon>Eukaryota</taxon>
        <taxon>Metazoa</taxon>
        <taxon>Ecdysozoa</taxon>
        <taxon>Nematoda</taxon>
        <taxon>Enoplea</taxon>
        <taxon>Dorylaimia</taxon>
        <taxon>Trichinellida</taxon>
        <taxon>Trichinellidae</taxon>
        <taxon>Trichinella</taxon>
    </lineage>
</organism>
<dbReference type="AlphaFoldDB" id="A0A0V1AXU8"/>
<feature type="transmembrane region" description="Helical" evidence="1">
    <location>
        <begin position="106"/>
        <end position="124"/>
    </location>
</feature>
<keyword evidence="1" id="KW-0812">Transmembrane</keyword>